<dbReference type="InterPro" id="IPR028098">
    <property type="entry name" value="Glyco_trans_4-like_N"/>
</dbReference>
<feature type="region of interest" description="Disordered" evidence="3">
    <location>
        <begin position="414"/>
        <end position="442"/>
    </location>
</feature>
<protein>
    <submittedName>
        <fullName evidence="5">Glycosyltransferase family 4 protein</fullName>
        <ecNumber evidence="5">2.4.-.-</ecNumber>
    </submittedName>
</protein>
<dbReference type="Proteomes" id="UP001589613">
    <property type="component" value="Unassembled WGS sequence"/>
</dbReference>
<dbReference type="Gene3D" id="3.40.50.2000">
    <property type="entry name" value="Glycogen Phosphorylase B"/>
    <property type="match status" value="2"/>
</dbReference>
<dbReference type="PANTHER" id="PTHR12526:SF600">
    <property type="entry name" value="GLYCOSYL TRANSFERASE GROUP 1"/>
    <property type="match status" value="1"/>
</dbReference>
<feature type="compositionally biased region" description="Low complexity" evidence="3">
    <location>
        <begin position="425"/>
        <end position="436"/>
    </location>
</feature>
<keyword evidence="2 5" id="KW-0808">Transferase</keyword>
<evidence type="ECO:0000256" key="3">
    <source>
        <dbReference type="SAM" id="MobiDB-lite"/>
    </source>
</evidence>
<dbReference type="Pfam" id="PF13692">
    <property type="entry name" value="Glyco_trans_1_4"/>
    <property type="match status" value="1"/>
</dbReference>
<dbReference type="RefSeq" id="WP_141337198.1">
    <property type="nucleotide sequence ID" value="NZ_JBHMAX010000010.1"/>
</dbReference>
<reference evidence="5 6" key="1">
    <citation type="submission" date="2024-09" db="EMBL/GenBank/DDBJ databases">
        <authorList>
            <person name="Sun Q."/>
            <person name="Mori K."/>
        </authorList>
    </citation>
    <scope>NUCLEOTIDE SEQUENCE [LARGE SCALE GENOMIC DNA]</scope>
    <source>
        <strain evidence="5 6">JCM 12763</strain>
    </source>
</reference>
<evidence type="ECO:0000256" key="2">
    <source>
        <dbReference type="ARBA" id="ARBA00022679"/>
    </source>
</evidence>
<accession>A0ABV5V0U2</accession>
<keyword evidence="6" id="KW-1185">Reference proteome</keyword>
<sequence length="442" mass="46865">MSLTVAYVCADPGIPVFGTKGASVHIQELVRAWRARGARVEVFAVRRGDDVPADLADLPVHVVPVAKVPRERSRTVQVAERERAQQRAAAQLARMVTELAPDVVHERYSLFSTVLGQVQDVLDARGADVATILEVNAPLIDEQRTHRVLVDETAAREALADQLAAADVVACVSEPVADWVRGEHDRQARQSCHIGRPDDRCDTTAAHIGQGVGPAVVVTPNGVNTDRIRPTTPDLSDDPVVVFVGTLKPWHGVEDLLRGAALARRPWRLRIVGDGPQRSAVEELAATCGRPVELVGAVAPDQVPGTLEGALVAVAPYPESGDHYFSPLKVYEYAAAALPVVASRIGQIPQVVEHGRTGLLVPPSDPAALARAIDDLVADPARAQELGRAGRALMVEHHSWHAVLDATLAPLGRPGDPHPGLARTADAPAGATPYPGGARGVA</sequence>
<evidence type="ECO:0000256" key="1">
    <source>
        <dbReference type="ARBA" id="ARBA00022676"/>
    </source>
</evidence>
<evidence type="ECO:0000313" key="6">
    <source>
        <dbReference type="Proteomes" id="UP001589613"/>
    </source>
</evidence>
<dbReference type="EC" id="2.4.-.-" evidence="5"/>
<feature type="domain" description="Glycosyltransferase subfamily 4-like N-terminal" evidence="4">
    <location>
        <begin position="21"/>
        <end position="184"/>
    </location>
</feature>
<evidence type="ECO:0000259" key="4">
    <source>
        <dbReference type="Pfam" id="PF13579"/>
    </source>
</evidence>
<gene>
    <name evidence="5" type="ORF">ACFFN0_05090</name>
</gene>
<comment type="caution">
    <text evidence="5">The sequence shown here is derived from an EMBL/GenBank/DDBJ whole genome shotgun (WGS) entry which is preliminary data.</text>
</comment>
<name>A0ABV5V0U2_9MICO</name>
<evidence type="ECO:0000313" key="5">
    <source>
        <dbReference type="EMBL" id="MFB9731411.1"/>
    </source>
</evidence>
<proteinExistence type="predicted"/>
<dbReference type="SUPFAM" id="SSF53756">
    <property type="entry name" value="UDP-Glycosyltransferase/glycogen phosphorylase"/>
    <property type="match status" value="1"/>
</dbReference>
<keyword evidence="1 5" id="KW-0328">Glycosyltransferase</keyword>
<dbReference type="EMBL" id="JBHMAX010000010">
    <property type="protein sequence ID" value="MFB9731411.1"/>
    <property type="molecule type" value="Genomic_DNA"/>
</dbReference>
<dbReference type="Pfam" id="PF13579">
    <property type="entry name" value="Glyco_trans_4_4"/>
    <property type="match status" value="1"/>
</dbReference>
<organism evidence="5 6">
    <name type="scientific">Ornithinimicrobium kibberense</name>
    <dbReference type="NCBI Taxonomy" id="282060"/>
    <lineage>
        <taxon>Bacteria</taxon>
        <taxon>Bacillati</taxon>
        <taxon>Actinomycetota</taxon>
        <taxon>Actinomycetes</taxon>
        <taxon>Micrococcales</taxon>
        <taxon>Ornithinimicrobiaceae</taxon>
        <taxon>Ornithinimicrobium</taxon>
    </lineage>
</organism>
<dbReference type="CDD" id="cd03801">
    <property type="entry name" value="GT4_PimA-like"/>
    <property type="match status" value="1"/>
</dbReference>
<dbReference type="PANTHER" id="PTHR12526">
    <property type="entry name" value="GLYCOSYLTRANSFERASE"/>
    <property type="match status" value="1"/>
</dbReference>
<dbReference type="GO" id="GO:0016757">
    <property type="term" value="F:glycosyltransferase activity"/>
    <property type="evidence" value="ECO:0007669"/>
    <property type="project" value="UniProtKB-KW"/>
</dbReference>